<sequence>MCCLRLPHAYPAPPDTRAVVTGASQNIGKALATELATRGYSLVVTARLRTCSPSWPHSWAINTASSSRYAPPISTRLSG</sequence>
<evidence type="ECO:0000313" key="1">
    <source>
        <dbReference type="EMBL" id="EUA11096.1"/>
    </source>
</evidence>
<dbReference type="Gene3D" id="3.40.50.720">
    <property type="entry name" value="NAD(P)-binding Rossmann-like Domain"/>
    <property type="match status" value="1"/>
</dbReference>
<dbReference type="AlphaFoldDB" id="X7YWD6"/>
<gene>
    <name evidence="1" type="ORF">I553_3356</name>
</gene>
<comment type="caution">
    <text evidence="1">The sequence shown here is derived from an EMBL/GenBank/DDBJ whole genome shotgun (WGS) entry which is preliminary data.</text>
</comment>
<proteinExistence type="predicted"/>
<accession>X7YWD6</accession>
<dbReference type="SUPFAM" id="SSF51735">
    <property type="entry name" value="NAD(P)-binding Rossmann-fold domains"/>
    <property type="match status" value="1"/>
</dbReference>
<dbReference type="EMBL" id="JAOB01000086">
    <property type="protein sequence ID" value="EUA11096.1"/>
    <property type="molecule type" value="Genomic_DNA"/>
</dbReference>
<protein>
    <submittedName>
        <fullName evidence="1">Short chain dehydrogenase family protein</fullName>
    </submittedName>
</protein>
<dbReference type="InterPro" id="IPR036291">
    <property type="entry name" value="NAD(P)-bd_dom_sf"/>
</dbReference>
<name>X7YWD6_MYCXE</name>
<dbReference type="PATRIC" id="fig|1299334.3.peg.9080"/>
<reference evidence="1" key="1">
    <citation type="submission" date="2014-01" db="EMBL/GenBank/DDBJ databases">
        <authorList>
            <person name="Brown-Elliot B."/>
            <person name="Wallace R."/>
            <person name="Lenaerts A."/>
            <person name="Ordway D."/>
            <person name="DeGroote M.A."/>
            <person name="Parker T."/>
            <person name="Sizemore C."/>
            <person name="Tallon L.J."/>
            <person name="Sadzewicz L.K."/>
            <person name="Sengamalay N."/>
            <person name="Fraser C.M."/>
            <person name="Hine E."/>
            <person name="Shefchek K.A."/>
            <person name="Das S.P."/>
            <person name="Tettelin H."/>
        </authorList>
    </citation>
    <scope>NUCLEOTIDE SEQUENCE [LARGE SCALE GENOMIC DNA]</scope>
    <source>
        <strain evidence="1">4042</strain>
    </source>
</reference>
<organism evidence="1">
    <name type="scientific">Mycobacterium xenopi 4042</name>
    <dbReference type="NCBI Taxonomy" id="1299334"/>
    <lineage>
        <taxon>Bacteria</taxon>
        <taxon>Bacillati</taxon>
        <taxon>Actinomycetota</taxon>
        <taxon>Actinomycetes</taxon>
        <taxon>Mycobacteriales</taxon>
        <taxon>Mycobacteriaceae</taxon>
        <taxon>Mycobacterium</taxon>
    </lineage>
</organism>